<protein>
    <recommendedName>
        <fullName evidence="4">2-amino-4-hydroxy-6-hydroxymethyldihydropteridine pyrophosphokinase</fullName>
        <ecNumber evidence="3">2.7.6.3</ecNumber>
    </recommendedName>
    <alternativeName>
        <fullName evidence="11">6-hydroxymethyl-7,8-dihydropterin pyrophosphokinase</fullName>
    </alternativeName>
    <alternativeName>
        <fullName evidence="12">7,8-dihydro-6-hydroxymethylpterin-pyrophosphokinase</fullName>
    </alternativeName>
</protein>
<dbReference type="HOGENOM" id="CLU_097916_3_0_4"/>
<dbReference type="GO" id="GO:0046654">
    <property type="term" value="P:tetrahydrofolate biosynthetic process"/>
    <property type="evidence" value="ECO:0007669"/>
    <property type="project" value="UniProtKB-UniPathway"/>
</dbReference>
<dbReference type="UniPathway" id="UPA00077">
    <property type="reaction ID" value="UER00155"/>
</dbReference>
<dbReference type="Pfam" id="PF01288">
    <property type="entry name" value="HPPK"/>
    <property type="match status" value="1"/>
</dbReference>
<evidence type="ECO:0000256" key="7">
    <source>
        <dbReference type="ARBA" id="ARBA00022777"/>
    </source>
</evidence>
<evidence type="ECO:0000313" key="14">
    <source>
        <dbReference type="EMBL" id="CAL62760.1"/>
    </source>
</evidence>
<evidence type="ECO:0000256" key="10">
    <source>
        <dbReference type="ARBA" id="ARBA00029409"/>
    </source>
</evidence>
<dbReference type="Gene3D" id="3.30.70.560">
    <property type="entry name" value="7,8-Dihydro-6-hydroxymethylpterin-pyrophosphokinase HPPK"/>
    <property type="match status" value="1"/>
</dbReference>
<dbReference type="SUPFAM" id="SSF55083">
    <property type="entry name" value="6-hydroxymethyl-7,8-dihydropterin pyrophosphokinase, HPPK"/>
    <property type="match status" value="1"/>
</dbReference>
<evidence type="ECO:0000256" key="1">
    <source>
        <dbReference type="ARBA" id="ARBA00005051"/>
    </source>
</evidence>
<dbReference type="PANTHER" id="PTHR43071:SF1">
    <property type="entry name" value="2-AMINO-4-HYDROXY-6-HYDROXYMETHYLDIHYDROPTERIDINE PYROPHOSPHOKINASE"/>
    <property type="match status" value="1"/>
</dbReference>
<dbReference type="Proteomes" id="UP000006697">
    <property type="component" value="Chromosome"/>
</dbReference>
<evidence type="ECO:0000256" key="4">
    <source>
        <dbReference type="ARBA" id="ARBA00016218"/>
    </source>
</evidence>
<reference evidence="14 15" key="1">
    <citation type="journal article" date="2007" name="PLoS Genet.">
        <title>A tale of two oxidation states: bacterial colonization of arsenic-rich environments.</title>
        <authorList>
            <person name="Muller D."/>
            <person name="Medigue C."/>
            <person name="Koechler S."/>
            <person name="Barbe V."/>
            <person name="Barakat M."/>
            <person name="Talla E."/>
            <person name="Bonnefoy V."/>
            <person name="Krin E."/>
            <person name="Arsene-Ploetze F."/>
            <person name="Carapito C."/>
            <person name="Chandler M."/>
            <person name="Cournoyer B."/>
            <person name="Cruveiller S."/>
            <person name="Dossat C."/>
            <person name="Duval S."/>
            <person name="Heymann M."/>
            <person name="Leize E."/>
            <person name="Lieutaud A."/>
            <person name="Lievremont D."/>
            <person name="Makita Y."/>
            <person name="Mangenot S."/>
            <person name="Nitschke W."/>
            <person name="Ortet P."/>
            <person name="Perdrial N."/>
            <person name="Schoepp B."/>
            <person name="Siguier N."/>
            <person name="Simeonova D.D."/>
            <person name="Rouy Z."/>
            <person name="Segurens B."/>
            <person name="Turlin E."/>
            <person name="Vallenet D."/>
            <person name="Van Dorsselaer A."/>
            <person name="Weiss S."/>
            <person name="Weissenbach J."/>
            <person name="Lett M.C."/>
            <person name="Danchin A."/>
            <person name="Bertin P.N."/>
        </authorList>
    </citation>
    <scope>NUCLEOTIDE SEQUENCE [LARGE SCALE GENOMIC DNA]</scope>
    <source>
        <strain evidence="15">ULPAs1</strain>
    </source>
</reference>
<comment type="function">
    <text evidence="10">Catalyzes the transfer of pyrophosphate from adenosine triphosphate (ATP) to 6-hydroxymethyl-7,8-dihydropterin, an enzymatic step in folate biosynthesis pathway.</text>
</comment>
<dbReference type="STRING" id="204773.HEAR2638"/>
<evidence type="ECO:0000256" key="3">
    <source>
        <dbReference type="ARBA" id="ARBA00013253"/>
    </source>
</evidence>
<dbReference type="CDD" id="cd00483">
    <property type="entry name" value="HPPK"/>
    <property type="match status" value="1"/>
</dbReference>
<keyword evidence="8" id="KW-0067">ATP-binding</keyword>
<dbReference type="AlphaFoldDB" id="A4G8C3"/>
<dbReference type="EC" id="2.7.6.3" evidence="3"/>
<dbReference type="InterPro" id="IPR000550">
    <property type="entry name" value="Hppk"/>
</dbReference>
<evidence type="ECO:0000256" key="8">
    <source>
        <dbReference type="ARBA" id="ARBA00022840"/>
    </source>
</evidence>
<dbReference type="InterPro" id="IPR035907">
    <property type="entry name" value="Hppk_sf"/>
</dbReference>
<evidence type="ECO:0000256" key="9">
    <source>
        <dbReference type="ARBA" id="ARBA00022909"/>
    </source>
</evidence>
<feature type="domain" description="7,8-dihydro-6-hydroxymethylpterin-pyrophosphokinase" evidence="13">
    <location>
        <begin position="10"/>
        <end position="136"/>
    </location>
</feature>
<comment type="pathway">
    <text evidence="1">Cofactor biosynthesis; tetrahydrofolate biosynthesis; 2-amino-4-hydroxy-6-hydroxymethyl-7,8-dihydropteridine diphosphate from 7,8-dihydroneopterin triphosphate: step 4/4.</text>
</comment>
<comment type="similarity">
    <text evidence="2">Belongs to the HPPK family.</text>
</comment>
<keyword evidence="9" id="KW-0289">Folate biosynthesis</keyword>
<evidence type="ECO:0000256" key="2">
    <source>
        <dbReference type="ARBA" id="ARBA00005810"/>
    </source>
</evidence>
<name>A4G8C3_HERAR</name>
<dbReference type="OrthoDB" id="9808041at2"/>
<evidence type="ECO:0000256" key="5">
    <source>
        <dbReference type="ARBA" id="ARBA00022679"/>
    </source>
</evidence>
<evidence type="ECO:0000259" key="13">
    <source>
        <dbReference type="Pfam" id="PF01288"/>
    </source>
</evidence>
<dbReference type="GO" id="GO:0005524">
    <property type="term" value="F:ATP binding"/>
    <property type="evidence" value="ECO:0007669"/>
    <property type="project" value="UniProtKB-KW"/>
</dbReference>
<gene>
    <name evidence="14" type="primary">folK</name>
    <name evidence="14" type="ordered locus">HEAR2638</name>
</gene>
<sequence length="162" mass="17587">MTGRQIVAHIGIGSNLGQASDHVRQALLALDTLPATHVTAQSSLFRTAPIDADGDDYINAVARITTDLSAEELLQALLMLEQKSGRERPYQNAPRTLDLDLLLYGDQRIATPSLTVPHPRMTSRAFVLIPLLQIDPFIHIPGQGAAHHFVPGVAMQAIQKIS</sequence>
<keyword evidence="6" id="KW-0547">Nucleotide-binding</keyword>
<accession>A4G8C3</accession>
<dbReference type="EMBL" id="CU207211">
    <property type="protein sequence ID" value="CAL62760.1"/>
    <property type="molecule type" value="Genomic_DNA"/>
</dbReference>
<dbReference type="NCBIfam" id="TIGR01498">
    <property type="entry name" value="folK"/>
    <property type="match status" value="1"/>
</dbReference>
<evidence type="ECO:0000256" key="6">
    <source>
        <dbReference type="ARBA" id="ARBA00022741"/>
    </source>
</evidence>
<dbReference type="GO" id="GO:0003848">
    <property type="term" value="F:2-amino-4-hydroxy-6-hydroxymethyldihydropteridine diphosphokinase activity"/>
    <property type="evidence" value="ECO:0007669"/>
    <property type="project" value="UniProtKB-EC"/>
</dbReference>
<evidence type="ECO:0000256" key="11">
    <source>
        <dbReference type="ARBA" id="ARBA00029766"/>
    </source>
</evidence>
<dbReference type="GO" id="GO:0046656">
    <property type="term" value="P:folic acid biosynthetic process"/>
    <property type="evidence" value="ECO:0007669"/>
    <property type="project" value="UniProtKB-KW"/>
</dbReference>
<dbReference type="GO" id="GO:0016301">
    <property type="term" value="F:kinase activity"/>
    <property type="evidence" value="ECO:0007669"/>
    <property type="project" value="UniProtKB-KW"/>
</dbReference>
<keyword evidence="7" id="KW-0418">Kinase</keyword>
<keyword evidence="15" id="KW-1185">Reference proteome</keyword>
<dbReference type="eggNOG" id="COG0801">
    <property type="taxonomic scope" value="Bacteria"/>
</dbReference>
<proteinExistence type="inferred from homology"/>
<dbReference type="PANTHER" id="PTHR43071">
    <property type="entry name" value="2-AMINO-4-HYDROXY-6-HYDROXYMETHYLDIHYDROPTERIDINE PYROPHOSPHOKINASE"/>
    <property type="match status" value="1"/>
</dbReference>
<keyword evidence="5 14" id="KW-0808">Transferase</keyword>
<organism evidence="14 15">
    <name type="scientific">Herminiimonas arsenicoxydans</name>
    <dbReference type="NCBI Taxonomy" id="204773"/>
    <lineage>
        <taxon>Bacteria</taxon>
        <taxon>Pseudomonadati</taxon>
        <taxon>Pseudomonadota</taxon>
        <taxon>Betaproteobacteria</taxon>
        <taxon>Burkholderiales</taxon>
        <taxon>Oxalobacteraceae</taxon>
        <taxon>Herminiimonas</taxon>
    </lineage>
</organism>
<dbReference type="KEGG" id="har:HEAR2638"/>
<evidence type="ECO:0000313" key="15">
    <source>
        <dbReference type="Proteomes" id="UP000006697"/>
    </source>
</evidence>
<evidence type="ECO:0000256" key="12">
    <source>
        <dbReference type="ARBA" id="ARBA00033413"/>
    </source>
</evidence>